<dbReference type="Gene3D" id="3.40.50.450">
    <property type="match status" value="1"/>
</dbReference>
<reference evidence="1 2" key="1">
    <citation type="submission" date="2018-07" db="EMBL/GenBank/DDBJ databases">
        <title>GABA Modulating Bacteria of the Human Gut Microbiota.</title>
        <authorList>
            <person name="Strandwitz P."/>
            <person name="Kim K.H."/>
            <person name="Terekhova D."/>
            <person name="Liu J.K."/>
            <person name="Sharma A."/>
            <person name="Levering J."/>
            <person name="Mcdonald D."/>
            <person name="Dietrich D."/>
            <person name="Ramadhar T.R."/>
            <person name="Lekbua A."/>
            <person name="Mroue N."/>
            <person name="Liston C."/>
            <person name="Stewart E.J."/>
            <person name="Dubin M.J."/>
            <person name="Zengler K."/>
            <person name="Knight R."/>
            <person name="Gilbert J.A."/>
            <person name="Clardy J."/>
            <person name="Lewis K."/>
        </authorList>
    </citation>
    <scope>NUCLEOTIDE SEQUENCE [LARGE SCALE GENOMIC DNA]</scope>
    <source>
        <strain evidence="1 2">KLE1738</strain>
    </source>
</reference>
<proteinExistence type="predicted"/>
<dbReference type="Proteomes" id="UP000260649">
    <property type="component" value="Unassembled WGS sequence"/>
</dbReference>
<evidence type="ECO:0000313" key="2">
    <source>
        <dbReference type="Proteomes" id="UP000260649"/>
    </source>
</evidence>
<dbReference type="AlphaFoldDB" id="A0A3E2B156"/>
<name>A0A3E2B156_9FIRM</name>
<protein>
    <submittedName>
        <fullName evidence="1">DUF1273 family protein</fullName>
    </submittedName>
</protein>
<keyword evidence="2" id="KW-1185">Reference proteome</keyword>
<accession>A0A3E2B156</accession>
<gene>
    <name evidence="1" type="ORF">DV520_11145</name>
</gene>
<dbReference type="EMBL" id="QQRQ01000032">
    <property type="protein sequence ID" value="RFT05727.1"/>
    <property type="molecule type" value="Genomic_DNA"/>
</dbReference>
<organism evidence="1 2">
    <name type="scientific">Evtepia gabavorous</name>
    <dbReference type="NCBI Taxonomy" id="2211183"/>
    <lineage>
        <taxon>Bacteria</taxon>
        <taxon>Bacillati</taxon>
        <taxon>Bacillota</taxon>
        <taxon>Clostridia</taxon>
        <taxon>Eubacteriales</taxon>
        <taxon>Evtepia</taxon>
    </lineage>
</organism>
<dbReference type="PANTHER" id="PTHR38440:SF1">
    <property type="entry name" value="UPF0398 PROTEIN SPR0331"/>
    <property type="match status" value="1"/>
</dbReference>
<dbReference type="InterPro" id="IPR010697">
    <property type="entry name" value="YspA"/>
</dbReference>
<dbReference type="OrthoDB" id="1795759at2"/>
<dbReference type="Pfam" id="PF06908">
    <property type="entry name" value="YpsA"/>
    <property type="match status" value="1"/>
</dbReference>
<dbReference type="RefSeq" id="WP_117142872.1">
    <property type="nucleotide sequence ID" value="NZ_CAKXKJ010000021.1"/>
</dbReference>
<evidence type="ECO:0000313" key="1">
    <source>
        <dbReference type="EMBL" id="RFT05727.1"/>
    </source>
</evidence>
<dbReference type="GeneID" id="97996289"/>
<comment type="caution">
    <text evidence="1">The sequence shown here is derived from an EMBL/GenBank/DDBJ whole genome shotgun (WGS) entry which is preliminary data.</text>
</comment>
<dbReference type="SUPFAM" id="SSF102405">
    <property type="entry name" value="MCP/YpsA-like"/>
    <property type="match status" value="1"/>
</dbReference>
<dbReference type="PANTHER" id="PTHR38440">
    <property type="entry name" value="UPF0398 PROTEIN YPSA"/>
    <property type="match status" value="1"/>
</dbReference>
<sequence length="171" mass="19139">MDPAVTCCFSGHRPVRLPWGRNEADPRCLALKARLDQALEEAHRQGFRHFLCGMAQGADLYFCQAVLDLRQRHPEVTLEAAIPFAGQADHWSAADQRRRMTLLDQCDLETVVQHTYTPGCMNRRNRYMVDRSSLLIAVYDGIPQGGTLNTLSYAMGKGVRTVILPVVSPAQ</sequence>